<dbReference type="InterPro" id="IPR014784">
    <property type="entry name" value="Cu2_ascorb_mOase-like_C"/>
</dbReference>
<dbReference type="RefSeq" id="WP_097044224.1">
    <property type="nucleotide sequence ID" value="NZ_OBEH01000001.1"/>
</dbReference>
<evidence type="ECO:0000313" key="4">
    <source>
        <dbReference type="EMBL" id="SNY94879.1"/>
    </source>
</evidence>
<keyword evidence="4" id="KW-0326">Glycosidase</keyword>
<keyword evidence="4" id="KW-0378">Hydrolase</keyword>
<reference evidence="5" key="1">
    <citation type="submission" date="2017-09" db="EMBL/GenBank/DDBJ databases">
        <authorList>
            <person name="Varghese N."/>
            <person name="Submissions S."/>
        </authorList>
    </citation>
    <scope>NUCLEOTIDE SEQUENCE [LARGE SCALE GENOMIC DNA]</scope>
    <source>
        <strain evidence="5">DSM 25885</strain>
    </source>
</reference>
<sequence>MKHLACSLCLFLGVVFCSQAQEITHVISHDQETIVTDPSKGTNSYKNTVVFPSRDKSIRQIKLLLTFECPDKDGMRCADWDYVDHIKARPKNGNETYEIARMLTPYGGFFQKDWIFKWEVDVTDFSSILRDEIEIDYIHTGYEDNKTRGWRVTVDFEITFGTPVAEPLAVHKIYDGNYAYGNAEKPIEDELKPVTLTTGSNTAFSKIKIHQTGHGMDADGCGEFCSKYRDIVFNGAIVDHKDLWMACGDNPLYPQAGTWIFDRANWCPGYLLQPDEVLLKTSKNTPFTVDMNMEPFEIEKPSANELISAYVIEYGEINAKDDVTLTEIIKPSTKPIHGRENPTGGLPLIQVKNNGSQPLKKMTITYGLEGDKPKVFKWEGNIPFNSNALITLPEPIYSNKAESTFEVSIKRPNGKKDAFKYDNRLISTYKKPAILPEELILYFKTNKKPGQNSYYIEDVQGNKVFKKDSTELKPDMVHRDTLKLPEGSYRFNVDDTGNNGLEFWFMAKEGSGNIKILDTMGRALKQFKPDFGKNLSLNFVVKSNETYKLNDEPFISMFPSRTKGPLTLDYFSNAEAEVKVLIVDQEDESKIMESHTYHTLKQGLFTYELSYLPKKRYYFKVVIDGKEVYKNRIRLKE</sequence>
<feature type="domain" description="Peptide-N-glycosidase F C-terminal" evidence="3">
    <location>
        <begin position="189"/>
        <end position="293"/>
    </location>
</feature>
<accession>A0A285MCM1</accession>
<gene>
    <name evidence="4" type="ORF">SAMN06265377_0540</name>
</gene>
<feature type="chain" id="PRO_5013126228" evidence="2">
    <location>
        <begin position="21"/>
        <end position="637"/>
    </location>
</feature>
<dbReference type="OrthoDB" id="6281169at2"/>
<dbReference type="Pfam" id="PF09113">
    <property type="entry name" value="N-glycanase_C"/>
    <property type="match status" value="1"/>
</dbReference>
<evidence type="ECO:0000256" key="2">
    <source>
        <dbReference type="SAM" id="SignalP"/>
    </source>
</evidence>
<name>A0A285MCM1_9FLAO</name>
<evidence type="ECO:0000256" key="1">
    <source>
        <dbReference type="ARBA" id="ARBA00023157"/>
    </source>
</evidence>
<dbReference type="PANTHER" id="PTHR39319">
    <property type="entry name" value="SI:DKEY-256H2.1"/>
    <property type="match status" value="1"/>
</dbReference>
<dbReference type="AlphaFoldDB" id="A0A285MCM1"/>
<keyword evidence="1" id="KW-1015">Disulfide bond</keyword>
<keyword evidence="5" id="KW-1185">Reference proteome</keyword>
<keyword evidence="2" id="KW-0732">Signal</keyword>
<dbReference type="SUPFAM" id="SSF49742">
    <property type="entry name" value="PHM/PNGase F"/>
    <property type="match status" value="2"/>
</dbReference>
<feature type="signal peptide" evidence="2">
    <location>
        <begin position="1"/>
        <end position="20"/>
    </location>
</feature>
<dbReference type="PANTHER" id="PTHR39319:SF1">
    <property type="entry name" value="SI:DKEY-256H2.1"/>
    <property type="match status" value="1"/>
</dbReference>
<proteinExistence type="predicted"/>
<evidence type="ECO:0000259" key="3">
    <source>
        <dbReference type="Pfam" id="PF09113"/>
    </source>
</evidence>
<dbReference type="Proteomes" id="UP000219048">
    <property type="component" value="Unassembled WGS sequence"/>
</dbReference>
<dbReference type="GO" id="GO:0016715">
    <property type="term" value="F:oxidoreductase activity, acting on paired donors, with incorporation or reduction of molecular oxygen, reduced ascorbate as one donor, and incorporation of one atom of oxygen"/>
    <property type="evidence" value="ECO:0007669"/>
    <property type="project" value="InterPro"/>
</dbReference>
<dbReference type="InterPro" id="IPR008977">
    <property type="entry name" value="PHM/PNGase_F_dom_sf"/>
</dbReference>
<dbReference type="InterPro" id="IPR015197">
    <property type="entry name" value="PngaseF_C"/>
</dbReference>
<dbReference type="Gene3D" id="2.60.120.230">
    <property type="match status" value="2"/>
</dbReference>
<dbReference type="InterPro" id="IPR053251">
    <property type="entry name" value="N-glycanase"/>
</dbReference>
<dbReference type="EMBL" id="OBEH01000001">
    <property type="protein sequence ID" value="SNY94879.1"/>
    <property type="molecule type" value="Genomic_DNA"/>
</dbReference>
<evidence type="ECO:0000313" key="5">
    <source>
        <dbReference type="Proteomes" id="UP000219048"/>
    </source>
</evidence>
<organism evidence="4 5">
    <name type="scientific">Flagellimonas pacifica</name>
    <dbReference type="NCBI Taxonomy" id="1247520"/>
    <lineage>
        <taxon>Bacteria</taxon>
        <taxon>Pseudomonadati</taxon>
        <taxon>Bacteroidota</taxon>
        <taxon>Flavobacteriia</taxon>
        <taxon>Flavobacteriales</taxon>
        <taxon>Flavobacteriaceae</taxon>
        <taxon>Flagellimonas</taxon>
    </lineage>
</organism>
<protein>
    <submittedName>
        <fullName evidence="4">Peptide-N-glycosidase F, C terminal</fullName>
    </submittedName>
</protein>
<dbReference type="GO" id="GO:0016798">
    <property type="term" value="F:hydrolase activity, acting on glycosyl bonds"/>
    <property type="evidence" value="ECO:0007669"/>
    <property type="project" value="UniProtKB-KW"/>
</dbReference>